<dbReference type="AlphaFoldDB" id="A0AAW0J1U4"/>
<evidence type="ECO:0000313" key="4">
    <source>
        <dbReference type="Proteomes" id="UP000237347"/>
    </source>
</evidence>
<proteinExistence type="predicted"/>
<evidence type="ECO:0000256" key="1">
    <source>
        <dbReference type="SAM" id="MobiDB-lite"/>
    </source>
</evidence>
<keyword evidence="2" id="KW-0812">Transmembrane</keyword>
<name>A0AAW0J1U4_QUESU</name>
<dbReference type="Proteomes" id="UP000237347">
    <property type="component" value="Unassembled WGS sequence"/>
</dbReference>
<evidence type="ECO:0000256" key="2">
    <source>
        <dbReference type="SAM" id="Phobius"/>
    </source>
</evidence>
<keyword evidence="2" id="KW-1133">Transmembrane helix</keyword>
<accession>A0AAW0J1U4</accession>
<keyword evidence="4" id="KW-1185">Reference proteome</keyword>
<feature type="compositionally biased region" description="Basic and acidic residues" evidence="1">
    <location>
        <begin position="58"/>
        <end position="68"/>
    </location>
</feature>
<organism evidence="3 4">
    <name type="scientific">Quercus suber</name>
    <name type="common">Cork oak</name>
    <dbReference type="NCBI Taxonomy" id="58331"/>
    <lineage>
        <taxon>Eukaryota</taxon>
        <taxon>Viridiplantae</taxon>
        <taxon>Streptophyta</taxon>
        <taxon>Embryophyta</taxon>
        <taxon>Tracheophyta</taxon>
        <taxon>Spermatophyta</taxon>
        <taxon>Magnoliopsida</taxon>
        <taxon>eudicotyledons</taxon>
        <taxon>Gunneridae</taxon>
        <taxon>Pentapetalae</taxon>
        <taxon>rosids</taxon>
        <taxon>fabids</taxon>
        <taxon>Fagales</taxon>
        <taxon>Fagaceae</taxon>
        <taxon>Quercus</taxon>
    </lineage>
</organism>
<dbReference type="PANTHER" id="PTHR35475">
    <property type="entry name" value="WD REPEAT PROTEIN"/>
    <property type="match status" value="1"/>
</dbReference>
<protein>
    <submittedName>
        <fullName evidence="3">Uncharacterized protein</fullName>
    </submittedName>
</protein>
<keyword evidence="2" id="KW-0472">Membrane</keyword>
<gene>
    <name evidence="3" type="ORF">CFP56_038949</name>
</gene>
<dbReference type="EMBL" id="PKMF04000742">
    <property type="protein sequence ID" value="KAK7820391.1"/>
    <property type="molecule type" value="Genomic_DNA"/>
</dbReference>
<sequence length="241" mass="27426">MDKRLMLLVGSRYNQYQQEGFVVKLLACREVAFLWTLETIQEETKRSKLVRASMSQMEKTEEKEKGEIEESSNDSRSVGTRVPEVEIHVFRSGKGPIEVLKSKLVGYEQDQLDVRDILDKYSFKSIFAFNPNPNPAGSCGRGLAIRFNSRNGRSILTYRDGATIYIDGEPKDSLVQPVTKILIGVAVITILIALVLKETPAWIEKFNIFGGSFPPWILACVVIVFTRMRKRTKDLLKKYGW</sequence>
<dbReference type="PANTHER" id="PTHR35475:SF1">
    <property type="entry name" value="WD REPEAT PROTEIN"/>
    <property type="match status" value="1"/>
</dbReference>
<comment type="caution">
    <text evidence="3">The sequence shown here is derived from an EMBL/GenBank/DDBJ whole genome shotgun (WGS) entry which is preliminary data.</text>
</comment>
<reference evidence="3 4" key="1">
    <citation type="journal article" date="2018" name="Sci. Data">
        <title>The draft genome sequence of cork oak.</title>
        <authorList>
            <person name="Ramos A.M."/>
            <person name="Usie A."/>
            <person name="Barbosa P."/>
            <person name="Barros P.M."/>
            <person name="Capote T."/>
            <person name="Chaves I."/>
            <person name="Simoes F."/>
            <person name="Abreu I."/>
            <person name="Carrasquinho I."/>
            <person name="Faro C."/>
            <person name="Guimaraes J.B."/>
            <person name="Mendonca D."/>
            <person name="Nobrega F."/>
            <person name="Rodrigues L."/>
            <person name="Saibo N.J.M."/>
            <person name="Varela M.C."/>
            <person name="Egas C."/>
            <person name="Matos J."/>
            <person name="Miguel C.M."/>
            <person name="Oliveira M.M."/>
            <person name="Ricardo C.P."/>
            <person name="Goncalves S."/>
        </authorList>
    </citation>
    <scope>NUCLEOTIDE SEQUENCE [LARGE SCALE GENOMIC DNA]</scope>
    <source>
        <strain evidence="4">cv. HL8</strain>
    </source>
</reference>
<feature type="region of interest" description="Disordered" evidence="1">
    <location>
        <begin position="50"/>
        <end position="78"/>
    </location>
</feature>
<feature type="transmembrane region" description="Helical" evidence="2">
    <location>
        <begin position="178"/>
        <end position="196"/>
    </location>
</feature>
<evidence type="ECO:0000313" key="3">
    <source>
        <dbReference type="EMBL" id="KAK7820391.1"/>
    </source>
</evidence>
<feature type="transmembrane region" description="Helical" evidence="2">
    <location>
        <begin position="208"/>
        <end position="228"/>
    </location>
</feature>